<organism evidence="3 4">
    <name type="scientific">Callipepla squamata</name>
    <name type="common">Scaled quail</name>
    <dbReference type="NCBI Taxonomy" id="9009"/>
    <lineage>
        <taxon>Eukaryota</taxon>
        <taxon>Metazoa</taxon>
        <taxon>Chordata</taxon>
        <taxon>Craniata</taxon>
        <taxon>Vertebrata</taxon>
        <taxon>Euteleostomi</taxon>
        <taxon>Archelosauria</taxon>
        <taxon>Archosauria</taxon>
        <taxon>Dinosauria</taxon>
        <taxon>Saurischia</taxon>
        <taxon>Theropoda</taxon>
        <taxon>Coelurosauria</taxon>
        <taxon>Aves</taxon>
        <taxon>Neognathae</taxon>
        <taxon>Galloanserae</taxon>
        <taxon>Galliformes</taxon>
        <taxon>Odontophoridae</taxon>
        <taxon>Callipepla</taxon>
    </lineage>
</organism>
<dbReference type="Pfam" id="PF15189">
    <property type="entry name" value="MEIOC"/>
    <property type="match status" value="1"/>
</dbReference>
<dbReference type="GO" id="GO:0048255">
    <property type="term" value="P:mRNA stabilization"/>
    <property type="evidence" value="ECO:0007669"/>
    <property type="project" value="TreeGrafter"/>
</dbReference>
<dbReference type="InterPro" id="IPR027963">
    <property type="entry name" value="MEIOC"/>
</dbReference>
<dbReference type="EMBL" id="MCFN01000626">
    <property type="protein sequence ID" value="OXB56664.1"/>
    <property type="molecule type" value="Genomic_DNA"/>
</dbReference>
<evidence type="ECO:0000256" key="1">
    <source>
        <dbReference type="SAM" id="Coils"/>
    </source>
</evidence>
<dbReference type="GO" id="GO:0007141">
    <property type="term" value="P:male meiosis I"/>
    <property type="evidence" value="ECO:0007669"/>
    <property type="project" value="TreeGrafter"/>
</dbReference>
<feature type="compositionally biased region" description="Polar residues" evidence="2">
    <location>
        <begin position="8"/>
        <end position="21"/>
    </location>
</feature>
<feature type="coiled-coil region" evidence="1">
    <location>
        <begin position="669"/>
        <end position="696"/>
    </location>
</feature>
<keyword evidence="1" id="KW-0175">Coiled coil</keyword>
<dbReference type="OrthoDB" id="5978002at2759"/>
<reference evidence="3 4" key="1">
    <citation type="submission" date="2016-07" db="EMBL/GenBank/DDBJ databases">
        <title>Disparate Historic Effective Population Sizes Predicted by Modern Levels of Genome Diversity for the Scaled Quail (Callipepla squamata) and the Northern Bobwhite (Colinus virginianus): Inferences from First and Second Generation Draft Genome Assemblies for Sympatric New World Quail.</title>
        <authorList>
            <person name="Oldeschulte D.L."/>
            <person name="Halley Y.A."/>
            <person name="Bhattarai E.K."/>
            <person name="Brashear W.A."/>
            <person name="Hill J."/>
            <person name="Metz R.P."/>
            <person name="Johnson C.D."/>
            <person name="Rollins D."/>
            <person name="Peterson M.J."/>
            <person name="Bickhart D.M."/>
            <person name="Decker J.E."/>
            <person name="Seabury C.M."/>
        </authorList>
    </citation>
    <scope>NUCLEOTIDE SEQUENCE [LARGE SCALE GENOMIC DNA]</scope>
    <source>
        <strain evidence="3 4">Texas</strain>
        <tissue evidence="3">Leg muscle</tissue>
    </source>
</reference>
<dbReference type="STRING" id="9009.A0A226MMY6"/>
<evidence type="ECO:0000313" key="4">
    <source>
        <dbReference type="Proteomes" id="UP000198323"/>
    </source>
</evidence>
<dbReference type="PANTHER" id="PTHR33861">
    <property type="entry name" value="PROTEIN CBG18333"/>
    <property type="match status" value="1"/>
</dbReference>
<protein>
    <recommendedName>
        <fullName evidence="5">Meiosis-specific coiled-coil domain-containing protein MEIOC</fullName>
    </recommendedName>
</protein>
<dbReference type="GO" id="GO:0005737">
    <property type="term" value="C:cytoplasm"/>
    <property type="evidence" value="ECO:0007669"/>
    <property type="project" value="TreeGrafter"/>
</dbReference>
<sequence length="875" mass="96395">MENEENIDTPQTYSSSLSTPECSAPVDSSLLYTLWSVCGDDNKQPAASQMNMKSSIQTDRNDYGSETDLYEFVSNILEVQDKSQPFCAEGSCSSNFKSTWPVNATRIADHHGLLSETKRPAAAAVSQQSFYSSESTFAAEKQHLQSSNLAPQQKVEECYHGFPAVDLEEQSLCTSRSDHANCCNMQANESIKTTPMYQNYPYLKNTFTPQADYLEVIKDSGADAYSYRRENVCPKGADAQLHQNQAETLSEFHRCNESSDYSRYAEYSHFTKAKPTKSINCSFPESKNLVSETIEALSLDLERYTKLFQFKPSAQRKIDTIPGQQNFTFTDAAGLVSENQFANEPPFCSDLGQKFEYGLNSLTPCPGNDDCANGVEKPQFSKFDLQNPEYCKPLPLLPSSANSSAGAHVRQAWVNFQTQPTVLPQSPSVVKMKNHLSTSAKTSSHPNDFLQLPSSDVPLNSNLSLKNCQDNSLFCSSLDFGHNASEQAQSAALVEAQAKSGEENFQTYLSDKNLKQPDRGCSAQEFGIVESMNKLCFQLKPQSGHYDLGGQKHTDGLLQNLYQDLVESQGQLNLRQGNGSGSAVNHTTHAQASSFASNGVMGDWKHNRQLGSSAGSSTSAHPLDHLVPLMEGLFSSDDFNCFHPYINDAMCDVPALRSEKQVKTRSGSARELNIKLQECYEQCRALQKERKETESTLAKNYPGKRIPSNNNALLPRLASNSSRVDRLIVDQLREQARVATLLGKMERLCSSPLHVNISATLDKHLEVIRAVQACRKNEIMNASNRQKQGAPRSQDDRDVLALTMAIKEMSVVTNEVRTSLWCMLQMMLPKPAAGQLAHSKSGAAGREANEDVNSGGILDPMAETAGKSQHCAGCA</sequence>
<accession>A0A226MMY6</accession>
<evidence type="ECO:0000313" key="3">
    <source>
        <dbReference type="EMBL" id="OXB56664.1"/>
    </source>
</evidence>
<dbReference type="PANTHER" id="PTHR33861:SF3">
    <property type="entry name" value="MEIOSIS-SPECIFIC COILED-COIL DOMAIN-CONTAINING PROTEIN MEIOC"/>
    <property type="match status" value="1"/>
</dbReference>
<keyword evidence="4" id="KW-1185">Reference proteome</keyword>
<dbReference type="AlphaFoldDB" id="A0A226MMY6"/>
<evidence type="ECO:0008006" key="5">
    <source>
        <dbReference type="Google" id="ProtNLM"/>
    </source>
</evidence>
<feature type="region of interest" description="Disordered" evidence="2">
    <location>
        <begin position="1"/>
        <end position="21"/>
    </location>
</feature>
<dbReference type="Proteomes" id="UP000198323">
    <property type="component" value="Unassembled WGS sequence"/>
</dbReference>
<gene>
    <name evidence="3" type="ORF">ASZ78_003955</name>
</gene>
<dbReference type="GO" id="GO:0007144">
    <property type="term" value="P:female meiosis I"/>
    <property type="evidence" value="ECO:0007669"/>
    <property type="project" value="TreeGrafter"/>
</dbReference>
<evidence type="ECO:0000256" key="2">
    <source>
        <dbReference type="SAM" id="MobiDB-lite"/>
    </source>
</evidence>
<comment type="caution">
    <text evidence="3">The sequence shown here is derived from an EMBL/GenBank/DDBJ whole genome shotgun (WGS) entry which is preliminary data.</text>
</comment>
<dbReference type="GO" id="GO:0005634">
    <property type="term" value="C:nucleus"/>
    <property type="evidence" value="ECO:0007669"/>
    <property type="project" value="TreeGrafter"/>
</dbReference>
<proteinExistence type="predicted"/>
<name>A0A226MMY6_CALSU</name>